<accession>A0A2M4B3Q7</accession>
<dbReference type="AlphaFoldDB" id="A0A2M4B3Q7"/>
<sequence length="66" mass="7179">MLHQLFATRTTQITQMALHNPLTLLLLMLLGVRPLVPTQAVRSAKALATHVAPVRLLAGVCAHMDL</sequence>
<name>A0A2M4B3Q7_9DIPT</name>
<proteinExistence type="predicted"/>
<dbReference type="EMBL" id="GGFK01014127">
    <property type="protein sequence ID" value="MBW47448.1"/>
    <property type="molecule type" value="Transcribed_RNA"/>
</dbReference>
<evidence type="ECO:0000313" key="2">
    <source>
        <dbReference type="EMBL" id="MBW47448.1"/>
    </source>
</evidence>
<keyword evidence="1" id="KW-0732">Signal</keyword>
<organism evidence="2">
    <name type="scientific">Anopheles triannulatus</name>
    <dbReference type="NCBI Taxonomy" id="58253"/>
    <lineage>
        <taxon>Eukaryota</taxon>
        <taxon>Metazoa</taxon>
        <taxon>Ecdysozoa</taxon>
        <taxon>Arthropoda</taxon>
        <taxon>Hexapoda</taxon>
        <taxon>Insecta</taxon>
        <taxon>Pterygota</taxon>
        <taxon>Neoptera</taxon>
        <taxon>Endopterygota</taxon>
        <taxon>Diptera</taxon>
        <taxon>Nematocera</taxon>
        <taxon>Culicoidea</taxon>
        <taxon>Culicidae</taxon>
        <taxon>Anophelinae</taxon>
        <taxon>Anopheles</taxon>
    </lineage>
</organism>
<evidence type="ECO:0000256" key="1">
    <source>
        <dbReference type="SAM" id="SignalP"/>
    </source>
</evidence>
<feature type="signal peptide" evidence="1">
    <location>
        <begin position="1"/>
        <end position="40"/>
    </location>
</feature>
<protein>
    <submittedName>
        <fullName evidence="2">Putative secreted protein</fullName>
    </submittedName>
</protein>
<reference evidence="2" key="1">
    <citation type="submission" date="2018-01" db="EMBL/GenBank/DDBJ databases">
        <title>An insight into the sialome of Amazonian anophelines.</title>
        <authorList>
            <person name="Ribeiro J.M."/>
            <person name="Scarpassa V."/>
            <person name="Calvo E."/>
        </authorList>
    </citation>
    <scope>NUCLEOTIDE SEQUENCE</scope>
    <source>
        <tissue evidence="2">Salivary glands</tissue>
    </source>
</reference>
<feature type="chain" id="PRO_5014966970" evidence="1">
    <location>
        <begin position="41"/>
        <end position="66"/>
    </location>
</feature>